<dbReference type="RefSeq" id="WP_034526634.1">
    <property type="nucleotide sequence ID" value="NZ_JGZP01000005.1"/>
</dbReference>
<keyword evidence="2" id="KW-1185">Reference proteome</keyword>
<dbReference type="AlphaFoldDB" id="A0A087DWW7"/>
<dbReference type="EMBL" id="JGZP01000005">
    <property type="protein sequence ID" value="KFJ00018.1"/>
    <property type="molecule type" value="Genomic_DNA"/>
</dbReference>
<sequence length="95" mass="10435">MTKTIIADAEFAQAAEKLLNAASTLNGIADRYQKLMDVSGTEIFDTPKIRDSFQSHKAQVGKAMNAMIDAIQPLDRGTHAFLEDIDGIDQFVYGE</sequence>
<protein>
    <submittedName>
        <fullName evidence="1">Uncharacterized protein</fullName>
    </submittedName>
</protein>
<gene>
    <name evidence="1" type="ORF">BSTEL_1068</name>
</gene>
<dbReference type="Proteomes" id="UP000029004">
    <property type="component" value="Unassembled WGS sequence"/>
</dbReference>
<accession>A0A087DWW7</accession>
<evidence type="ECO:0000313" key="2">
    <source>
        <dbReference type="Proteomes" id="UP000029004"/>
    </source>
</evidence>
<proteinExistence type="predicted"/>
<organism evidence="1 2">
    <name type="scientific">Bifidobacterium stellenboschense</name>
    <dbReference type="NCBI Taxonomy" id="762211"/>
    <lineage>
        <taxon>Bacteria</taxon>
        <taxon>Bacillati</taxon>
        <taxon>Actinomycetota</taxon>
        <taxon>Actinomycetes</taxon>
        <taxon>Bifidobacteriales</taxon>
        <taxon>Bifidobacteriaceae</taxon>
        <taxon>Bifidobacterium</taxon>
    </lineage>
</organism>
<reference evidence="1 2" key="1">
    <citation type="submission" date="2014-03" db="EMBL/GenBank/DDBJ databases">
        <title>Genomics of Bifidobacteria.</title>
        <authorList>
            <person name="Ventura M."/>
            <person name="Milani C."/>
            <person name="Lugli G.A."/>
        </authorList>
    </citation>
    <scope>NUCLEOTIDE SEQUENCE [LARGE SCALE GENOMIC DNA]</scope>
    <source>
        <strain evidence="1 2">DSM 23968</strain>
    </source>
</reference>
<comment type="caution">
    <text evidence="1">The sequence shown here is derived from an EMBL/GenBank/DDBJ whole genome shotgun (WGS) entry which is preliminary data.</text>
</comment>
<evidence type="ECO:0000313" key="1">
    <source>
        <dbReference type="EMBL" id="KFJ00018.1"/>
    </source>
</evidence>
<name>A0A087DWW7_9BIFI</name>
<dbReference type="STRING" id="762211.BSTEL_1068"/>